<organism evidence="3 4">
    <name type="scientific">Kuraishia capsulata CBS 1993</name>
    <dbReference type="NCBI Taxonomy" id="1382522"/>
    <lineage>
        <taxon>Eukaryota</taxon>
        <taxon>Fungi</taxon>
        <taxon>Dikarya</taxon>
        <taxon>Ascomycota</taxon>
        <taxon>Saccharomycotina</taxon>
        <taxon>Pichiomycetes</taxon>
        <taxon>Pichiales</taxon>
        <taxon>Pichiaceae</taxon>
        <taxon>Kuraishia</taxon>
    </lineage>
</organism>
<protein>
    <recommendedName>
        <fullName evidence="2">MHD domain-containing protein</fullName>
    </recommendedName>
</protein>
<feature type="domain" description="MHD" evidence="2">
    <location>
        <begin position="572"/>
        <end position="839"/>
    </location>
</feature>
<evidence type="ECO:0000259" key="2">
    <source>
        <dbReference type="PROSITE" id="PS51072"/>
    </source>
</evidence>
<dbReference type="Pfam" id="PF10291">
    <property type="entry name" value="muHD"/>
    <property type="match status" value="1"/>
</dbReference>
<dbReference type="InterPro" id="IPR027267">
    <property type="entry name" value="AH/BAR_dom_sf"/>
</dbReference>
<dbReference type="HOGENOM" id="CLU_017975_0_0_1"/>
<feature type="compositionally biased region" description="Polar residues" evidence="1">
    <location>
        <begin position="245"/>
        <end position="254"/>
    </location>
</feature>
<evidence type="ECO:0000256" key="1">
    <source>
        <dbReference type="SAM" id="MobiDB-lite"/>
    </source>
</evidence>
<dbReference type="STRING" id="1382522.W6MKK4"/>
<feature type="compositionally biased region" description="Basic and acidic residues" evidence="1">
    <location>
        <begin position="296"/>
        <end position="307"/>
    </location>
</feature>
<feature type="region of interest" description="Disordered" evidence="1">
    <location>
        <begin position="234"/>
        <end position="418"/>
    </location>
</feature>
<proteinExistence type="predicted"/>
<accession>W6MKK4</accession>
<dbReference type="EMBL" id="HG793127">
    <property type="protein sequence ID" value="CDK26518.1"/>
    <property type="molecule type" value="Genomic_DNA"/>
</dbReference>
<dbReference type="GeneID" id="34519909"/>
<dbReference type="AlphaFoldDB" id="W6MKK4"/>
<dbReference type="OrthoDB" id="331602at2759"/>
<dbReference type="RefSeq" id="XP_022458521.1">
    <property type="nucleotide sequence ID" value="XM_022602747.1"/>
</dbReference>
<feature type="region of interest" description="Disordered" evidence="1">
    <location>
        <begin position="440"/>
        <end position="507"/>
    </location>
</feature>
<feature type="compositionally biased region" description="Basic residues" evidence="1">
    <location>
        <begin position="255"/>
        <end position="269"/>
    </location>
</feature>
<dbReference type="SUPFAM" id="SSF103657">
    <property type="entry name" value="BAR/IMD domain-like"/>
    <property type="match status" value="1"/>
</dbReference>
<dbReference type="PROSITE" id="PS51072">
    <property type="entry name" value="MHD"/>
    <property type="match status" value="1"/>
</dbReference>
<name>W6MKK4_9ASCO</name>
<sequence length="840" mass="89836">MSEDEPRVIYSSSLLFSKPPVEAMEVLKIRHAQLNEINKSMASFFADYGRLRVQYLNELGKVLKRGETLFSGPKFQNDKVEALGLLNPLWHSVLKQLVDEFDSVQKNNDVLASQVVHPLKGYAKQYDSNLVEMDDLTTLASQMSTLEASGSQGTELQGLKNEWESRAPYFFEIFETYDFNRIVFLKNALLKYQTDVNDSLDQKKKLNETALELVLNLNPADEIARFSEAAGKQTFDVPQPKERIVSTSSESTTPGHKHRSSHIFPHRKNRDSVVATPTKHSAPPIAHTPSSAASARDNHSIQTERSDLSPSKQKTKLRSKVGSIFGRKKDKKRVTSSLEPLGSESSSLVSGSRNASTLSLGRSAAAPPVPSKETEAATAPPAIAADPVAPVSSAAPQAVAESEPDTASSQPVSTFTPMQVTKRASSVKSSELLASAPASIPAPASVGAPTPISTTGHTVVAPPPPAARKHGGASSVSGSEPFGSPEQIRTVPHAATAPPPPTQRQSMVFANGSASGSASGLTPPFRAASVVSHSYNGEAALTPQGTGAMSIMSNQTGGLLSNGQIHHPQLTYPGLNASVVELFNASYKNGVLQRANVVGEIAFSFIVSENVSPPKSILLQLGSLSAGAPNSFLVNDTFLKQNSESSFTITDPKQIVLRAIGGLKYVLNTPQPPISIQQIWRYEPHQASAVILVKISPEVASRMGPEDSLVLSNFVIALSIAGAPASSAATKPPASFNREKARVTWNLSSSPLVLKVGQEEKFTVRFMTAGQAHESDSGCQVRFTINNDDGVHFVDSGFTIQQQAVLDSEEDPFSSTENVGEWTYIPTLKTVVAGAYSGHS</sequence>
<reference evidence="3" key="1">
    <citation type="submission" date="2013-12" db="EMBL/GenBank/DDBJ databases">
        <authorList>
            <person name="Genoscope - CEA"/>
        </authorList>
    </citation>
    <scope>NUCLEOTIDE SEQUENCE</scope>
    <source>
        <strain evidence="3">CBS 1993</strain>
    </source>
</reference>
<reference evidence="3" key="2">
    <citation type="submission" date="2014-02" db="EMBL/GenBank/DDBJ databases">
        <title>Complete DNA sequence of /Kuraishia capsulata/ illustrates novel genomic features among budding yeasts (/Saccharomycotina/).</title>
        <authorList>
            <person name="Morales L."/>
            <person name="Noel B."/>
            <person name="Porcel B."/>
            <person name="Marcet-Houben M."/>
            <person name="Hullo M-F."/>
            <person name="Sacerdot C."/>
            <person name="Tekaia F."/>
            <person name="Leh-Louis V."/>
            <person name="Despons L."/>
            <person name="Khanna V."/>
            <person name="Aury J-M."/>
            <person name="Barbe V."/>
            <person name="Couloux A."/>
            <person name="Labadie K."/>
            <person name="Pelletier E."/>
            <person name="Souciet J-L."/>
            <person name="Boekhout T."/>
            <person name="Gabaldon T."/>
            <person name="Wincker P."/>
            <person name="Dujon B."/>
        </authorList>
    </citation>
    <scope>NUCLEOTIDE SEQUENCE</scope>
    <source>
        <strain evidence="3">CBS 1993</strain>
    </source>
</reference>
<feature type="compositionally biased region" description="Polar residues" evidence="1">
    <location>
        <begin position="405"/>
        <end position="418"/>
    </location>
</feature>
<evidence type="ECO:0000313" key="3">
    <source>
        <dbReference type="EMBL" id="CDK26518.1"/>
    </source>
</evidence>
<dbReference type="Proteomes" id="UP000019384">
    <property type="component" value="Unassembled WGS sequence"/>
</dbReference>
<feature type="compositionally biased region" description="Low complexity" evidence="1">
    <location>
        <begin position="336"/>
        <end position="352"/>
    </location>
</feature>
<dbReference type="Gene3D" id="1.20.1270.60">
    <property type="entry name" value="Arfaptin homology (AH) domain/BAR domain"/>
    <property type="match status" value="1"/>
</dbReference>
<keyword evidence="4" id="KW-1185">Reference proteome</keyword>
<feature type="compositionally biased region" description="Low complexity" evidence="1">
    <location>
        <begin position="376"/>
        <end position="401"/>
    </location>
</feature>
<gene>
    <name evidence="3" type="ORF">KUCA_T00002490001</name>
</gene>
<evidence type="ECO:0000313" key="4">
    <source>
        <dbReference type="Proteomes" id="UP000019384"/>
    </source>
</evidence>
<dbReference type="InterPro" id="IPR028565">
    <property type="entry name" value="MHD"/>
</dbReference>
<dbReference type="InterPro" id="IPR018808">
    <property type="entry name" value="Muniscin_C"/>
</dbReference>